<dbReference type="Gene3D" id="3.90.550.10">
    <property type="entry name" value="Spore Coat Polysaccharide Biosynthesis Protein SpsA, Chain A"/>
    <property type="match status" value="1"/>
</dbReference>
<evidence type="ECO:0000256" key="5">
    <source>
        <dbReference type="ARBA" id="ARBA00022679"/>
    </source>
</evidence>
<comment type="pathway">
    <text evidence="2">Lipid metabolism; sphingolipid metabolism.</text>
</comment>
<dbReference type="GO" id="GO:0006679">
    <property type="term" value="P:glucosylceramide biosynthetic process"/>
    <property type="evidence" value="ECO:0007669"/>
    <property type="project" value="TreeGrafter"/>
</dbReference>
<dbReference type="InterPro" id="IPR017835">
    <property type="entry name" value="Hopen-assoc_HpnI"/>
</dbReference>
<evidence type="ECO:0000256" key="8">
    <source>
        <dbReference type="ARBA" id="ARBA00023136"/>
    </source>
</evidence>
<comment type="subcellular location">
    <subcellularLocation>
        <location evidence="1">Membrane</location>
        <topology evidence="1">Multi-pass membrane protein</topology>
    </subcellularLocation>
</comment>
<keyword evidence="5 10" id="KW-0808">Transferase</keyword>
<evidence type="ECO:0000256" key="6">
    <source>
        <dbReference type="ARBA" id="ARBA00022692"/>
    </source>
</evidence>
<feature type="transmembrane region" description="Helical" evidence="9">
    <location>
        <begin position="287"/>
        <end position="310"/>
    </location>
</feature>
<dbReference type="CDD" id="cd02520">
    <property type="entry name" value="Glucosylceramide_synthase"/>
    <property type="match status" value="1"/>
</dbReference>
<gene>
    <name evidence="10" type="ORF">B0O95_1283</name>
</gene>
<dbReference type="InterPro" id="IPR025993">
    <property type="entry name" value="Ceramide_glucosylTrfase"/>
</dbReference>
<evidence type="ECO:0000256" key="7">
    <source>
        <dbReference type="ARBA" id="ARBA00022989"/>
    </source>
</evidence>
<sequence>MAATANLASWLIVTVAAMAAFYAVIAAAVSLRGRRPPYPAQLNAPGAPLTPVSVLKPLCGLEPRLFENLATFCEQDHLCFELLCGVHSPNDPAIAVVERLQAAYPTCDIRLFVDPHVHGSNLKVSNLINLAAHARYDTIVLADSDIAVQPHYLASVCAPLADPAVGVVTCLYRAHGVGPWWTRLGAMFVNDWFAPSVRVAHAGGSTRFGFGSTLALRRQTLDTIGGFQRLKNCLADDYWLAEHARETGLATVLSDITVSTDVAESHFGALWRRETRWLRTIRSINPFGFGFLFVTFTSPWLIAAAALALVRPASQTLLGGVAAALASIGLLARLVLHWRGVYITGEVAREHDARTVRPFLRDLPLVPLRDMLLLGQWLSAAVGSHVYWRGSRVPLVGTPLPSRNRESL</sequence>
<evidence type="ECO:0000313" key="11">
    <source>
        <dbReference type="Proteomes" id="UP000243096"/>
    </source>
</evidence>
<keyword evidence="4" id="KW-0328">Glycosyltransferase</keyword>
<keyword evidence="7 9" id="KW-1133">Transmembrane helix</keyword>
<dbReference type="PANTHER" id="PTHR12726">
    <property type="entry name" value="CERAMIDE GLUCOSYLTRANSFERASE"/>
    <property type="match status" value="1"/>
</dbReference>
<dbReference type="OrthoDB" id="9814255at2"/>
<dbReference type="RefSeq" id="WP_104078525.1">
    <property type="nucleotide sequence ID" value="NZ_CP062179.1"/>
</dbReference>
<keyword evidence="6 9" id="KW-0812">Transmembrane</keyword>
<evidence type="ECO:0000256" key="2">
    <source>
        <dbReference type="ARBA" id="ARBA00004760"/>
    </source>
</evidence>
<evidence type="ECO:0000256" key="9">
    <source>
        <dbReference type="SAM" id="Phobius"/>
    </source>
</evidence>
<evidence type="ECO:0000256" key="4">
    <source>
        <dbReference type="ARBA" id="ARBA00022676"/>
    </source>
</evidence>
<dbReference type="Pfam" id="PF13506">
    <property type="entry name" value="Glyco_transf_21"/>
    <property type="match status" value="1"/>
</dbReference>
<evidence type="ECO:0000256" key="3">
    <source>
        <dbReference type="ARBA" id="ARBA00004991"/>
    </source>
</evidence>
<feature type="transmembrane region" description="Helical" evidence="9">
    <location>
        <begin position="316"/>
        <end position="336"/>
    </location>
</feature>
<feature type="transmembrane region" description="Helical" evidence="9">
    <location>
        <begin position="6"/>
        <end position="29"/>
    </location>
</feature>
<name>A0A2P5K702_9BURK</name>
<dbReference type="GO" id="GO:0008120">
    <property type="term" value="F:ceramide glucosyltransferase activity"/>
    <property type="evidence" value="ECO:0007669"/>
    <property type="project" value="TreeGrafter"/>
</dbReference>
<keyword evidence="8 9" id="KW-0472">Membrane</keyword>
<evidence type="ECO:0000256" key="1">
    <source>
        <dbReference type="ARBA" id="ARBA00004141"/>
    </source>
</evidence>
<organism evidence="10 11">
    <name type="scientific">Mycetohabitans endofungorum</name>
    <dbReference type="NCBI Taxonomy" id="417203"/>
    <lineage>
        <taxon>Bacteria</taxon>
        <taxon>Pseudomonadati</taxon>
        <taxon>Pseudomonadota</taxon>
        <taxon>Betaproteobacteria</taxon>
        <taxon>Burkholderiales</taxon>
        <taxon>Burkholderiaceae</taxon>
        <taxon>Mycetohabitans</taxon>
    </lineage>
</organism>
<keyword evidence="11" id="KW-1185">Reference proteome</keyword>
<dbReference type="PANTHER" id="PTHR12726:SF0">
    <property type="entry name" value="CERAMIDE GLUCOSYLTRANSFERASE"/>
    <property type="match status" value="1"/>
</dbReference>
<protein>
    <submittedName>
        <fullName evidence="10">Ceramide glucosyltransferase</fullName>
    </submittedName>
</protein>
<dbReference type="EMBL" id="PRDW01000028">
    <property type="protein sequence ID" value="PPB80685.1"/>
    <property type="molecule type" value="Genomic_DNA"/>
</dbReference>
<dbReference type="InterPro" id="IPR029044">
    <property type="entry name" value="Nucleotide-diphossugar_trans"/>
</dbReference>
<proteinExistence type="predicted"/>
<dbReference type="SUPFAM" id="SSF53448">
    <property type="entry name" value="Nucleotide-diphospho-sugar transferases"/>
    <property type="match status" value="1"/>
</dbReference>
<comment type="pathway">
    <text evidence="3">Sphingolipid metabolism.</text>
</comment>
<dbReference type="Proteomes" id="UP000243096">
    <property type="component" value="Unassembled WGS sequence"/>
</dbReference>
<dbReference type="AlphaFoldDB" id="A0A2P5K702"/>
<evidence type="ECO:0000313" key="10">
    <source>
        <dbReference type="EMBL" id="PPB80685.1"/>
    </source>
</evidence>
<accession>A0A2P5K702</accession>
<comment type="caution">
    <text evidence="10">The sequence shown here is derived from an EMBL/GenBank/DDBJ whole genome shotgun (WGS) entry which is preliminary data.</text>
</comment>
<dbReference type="GO" id="GO:0016020">
    <property type="term" value="C:membrane"/>
    <property type="evidence" value="ECO:0007669"/>
    <property type="project" value="UniProtKB-SubCell"/>
</dbReference>
<dbReference type="NCBIfam" id="TIGR03472">
    <property type="entry name" value="HpnI"/>
    <property type="match status" value="1"/>
</dbReference>
<reference evidence="10 11" key="1">
    <citation type="submission" date="2018-01" db="EMBL/GenBank/DDBJ databases">
        <title>Genomic Encyclopedia of Type Strains, Phase III (KMG-III): the genomes of soil and plant-associated and newly described type strains.</title>
        <authorList>
            <person name="Whitman W."/>
        </authorList>
    </citation>
    <scope>NUCLEOTIDE SEQUENCE [LARGE SCALE GENOMIC DNA]</scope>
    <source>
        <strain evidence="10 11">HKI456</strain>
    </source>
</reference>